<dbReference type="GO" id="GO:0006487">
    <property type="term" value="P:protein N-linked glycosylation"/>
    <property type="evidence" value="ECO:0007669"/>
    <property type="project" value="TreeGrafter"/>
</dbReference>
<proteinExistence type="inferred from homology"/>
<dbReference type="Gene3D" id="3.90.550.10">
    <property type="entry name" value="Spore Coat Polysaccharide Biosynthesis Protein SpsA, Chain A"/>
    <property type="match status" value="1"/>
</dbReference>
<evidence type="ECO:0000256" key="2">
    <source>
        <dbReference type="ARBA" id="ARBA00022676"/>
    </source>
</evidence>
<dbReference type="AlphaFoldDB" id="A0AAD6C7L5"/>
<evidence type="ECO:0000256" key="3">
    <source>
        <dbReference type="ARBA" id="ARBA00022679"/>
    </source>
</evidence>
<keyword evidence="3" id="KW-0808">Transferase</keyword>
<dbReference type="Pfam" id="PF05637">
    <property type="entry name" value="Glyco_transf_34"/>
    <property type="match status" value="1"/>
</dbReference>
<name>A0AAD6C7L5_9EURO</name>
<sequence length="228" mass="26725">MSTFETSYDHKSLSNKISYAGKHGYHLEFDWFGDGYWHKLDMMEQLIAHAKYDWIWWIDYDTLITNTDTKLEDLIEGSLASVSDPNRINFLLTSDCFKLNAGSMLLRSTSQVLAFLSRAKTCRYDPLPGLNNNPSEQDCMLQLIEENQHDEQEQVLFIPQWKMNAFPEEIPCYDHYNKKWEPGMFVVHFAGAWAHMPNRTDAKAELFERYYSLIDHEPHARSDQSQVL</sequence>
<gene>
    <name evidence="4" type="ORF">N7458_005020</name>
</gene>
<dbReference type="GO" id="GO:0016757">
    <property type="term" value="F:glycosyltransferase activity"/>
    <property type="evidence" value="ECO:0007669"/>
    <property type="project" value="UniProtKB-KW"/>
</dbReference>
<evidence type="ECO:0000256" key="1">
    <source>
        <dbReference type="ARBA" id="ARBA00005664"/>
    </source>
</evidence>
<reference evidence="4" key="1">
    <citation type="submission" date="2022-12" db="EMBL/GenBank/DDBJ databases">
        <authorList>
            <person name="Petersen C."/>
        </authorList>
    </citation>
    <scope>NUCLEOTIDE SEQUENCE</scope>
    <source>
        <strain evidence="4">IBT 16125</strain>
    </source>
</reference>
<dbReference type="EMBL" id="JAPVEA010000005">
    <property type="protein sequence ID" value="KAJ5454064.1"/>
    <property type="molecule type" value="Genomic_DNA"/>
</dbReference>
<dbReference type="GeneID" id="81598645"/>
<evidence type="ECO:0000313" key="4">
    <source>
        <dbReference type="EMBL" id="KAJ5454064.1"/>
    </source>
</evidence>
<keyword evidence="2" id="KW-0328">Glycosyltransferase</keyword>
<dbReference type="PANTHER" id="PTHR31306:SF5">
    <property type="entry name" value="ALPHA-1,6-MANNOSYLTRANSFERASE MNN10-RELATED"/>
    <property type="match status" value="1"/>
</dbReference>
<protein>
    <recommendedName>
        <fullName evidence="6">Glycosyltransferase family 34 protein</fullName>
    </recommendedName>
</protein>
<dbReference type="PANTHER" id="PTHR31306">
    <property type="entry name" value="ALPHA-1,6-MANNOSYLTRANSFERASE MNN11-RELATED"/>
    <property type="match status" value="1"/>
</dbReference>
<reference evidence="4" key="2">
    <citation type="journal article" date="2023" name="IMA Fungus">
        <title>Comparative genomic study of the Penicillium genus elucidates a diverse pangenome and 15 lateral gene transfer events.</title>
        <authorList>
            <person name="Petersen C."/>
            <person name="Sorensen T."/>
            <person name="Nielsen M.R."/>
            <person name="Sondergaard T.E."/>
            <person name="Sorensen J.L."/>
            <person name="Fitzpatrick D.A."/>
            <person name="Frisvad J.C."/>
            <person name="Nielsen K.L."/>
        </authorList>
    </citation>
    <scope>NUCLEOTIDE SEQUENCE</scope>
    <source>
        <strain evidence="4">IBT 16125</strain>
    </source>
</reference>
<dbReference type="InterPro" id="IPR008630">
    <property type="entry name" value="Glyco_trans_34"/>
</dbReference>
<comment type="similarity">
    <text evidence="1">Belongs to the glycosyltransferase 34 family.</text>
</comment>
<organism evidence="4 5">
    <name type="scientific">Penicillium daleae</name>
    <dbReference type="NCBI Taxonomy" id="63821"/>
    <lineage>
        <taxon>Eukaryota</taxon>
        <taxon>Fungi</taxon>
        <taxon>Dikarya</taxon>
        <taxon>Ascomycota</taxon>
        <taxon>Pezizomycotina</taxon>
        <taxon>Eurotiomycetes</taxon>
        <taxon>Eurotiomycetidae</taxon>
        <taxon>Eurotiales</taxon>
        <taxon>Aspergillaceae</taxon>
        <taxon>Penicillium</taxon>
    </lineage>
</organism>
<accession>A0AAD6C7L5</accession>
<comment type="caution">
    <text evidence="4">The sequence shown here is derived from an EMBL/GenBank/DDBJ whole genome shotgun (WGS) entry which is preliminary data.</text>
</comment>
<evidence type="ECO:0000313" key="5">
    <source>
        <dbReference type="Proteomes" id="UP001213681"/>
    </source>
</evidence>
<dbReference type="Proteomes" id="UP001213681">
    <property type="component" value="Unassembled WGS sequence"/>
</dbReference>
<dbReference type="InterPro" id="IPR029044">
    <property type="entry name" value="Nucleotide-diphossugar_trans"/>
</dbReference>
<dbReference type="GO" id="GO:0000139">
    <property type="term" value="C:Golgi membrane"/>
    <property type="evidence" value="ECO:0007669"/>
    <property type="project" value="TreeGrafter"/>
</dbReference>
<dbReference type="RefSeq" id="XP_056767020.1">
    <property type="nucleotide sequence ID" value="XM_056908402.1"/>
</dbReference>
<dbReference type="SUPFAM" id="SSF53448">
    <property type="entry name" value="Nucleotide-diphospho-sugar transferases"/>
    <property type="match status" value="1"/>
</dbReference>
<evidence type="ECO:0008006" key="6">
    <source>
        <dbReference type="Google" id="ProtNLM"/>
    </source>
</evidence>
<keyword evidence="5" id="KW-1185">Reference proteome</keyword>